<dbReference type="HOGENOM" id="CLU_3095703_0_0_10"/>
<dbReference type="AlphaFoldDB" id="B5CVT6"/>
<reference evidence="1 2" key="2">
    <citation type="submission" date="2008-08" db="EMBL/GenBank/DDBJ databases">
        <authorList>
            <person name="Fulton L."/>
            <person name="Clifton S."/>
            <person name="Fulton B."/>
            <person name="Xu J."/>
            <person name="Minx P."/>
            <person name="Pepin K.H."/>
            <person name="Johnson M."/>
            <person name="Thiruvilangam P."/>
            <person name="Bhonagiri V."/>
            <person name="Nash W.E."/>
            <person name="Mardis E.R."/>
            <person name="Wilson R.K."/>
        </authorList>
    </citation>
    <scope>NUCLEOTIDE SEQUENCE [LARGE SCALE GENOMIC DNA]</scope>
    <source>
        <strain evidence="2">DSM 17135 / JCM 12973 / M2</strain>
    </source>
</reference>
<evidence type="ECO:0000313" key="2">
    <source>
        <dbReference type="Proteomes" id="UP000003452"/>
    </source>
</evidence>
<sequence length="51" mass="6027">MPLFSFFTRIEKSGGEYKWTSNFQFSRSFPTNGKLQIEVEGTKYKCNHLFV</sequence>
<proteinExistence type="predicted"/>
<gene>
    <name evidence="1" type="ORF">BACPLE_00823</name>
</gene>
<name>B5CVT6_PHOPM</name>
<organism evidence="1 2">
    <name type="scientific">Phocaeicola plebeius (strain DSM 17135 / JCM 12973 / CCUG 54634 / M2)</name>
    <name type="common">Bacteroides plebeius</name>
    <dbReference type="NCBI Taxonomy" id="484018"/>
    <lineage>
        <taxon>Bacteria</taxon>
        <taxon>Pseudomonadati</taxon>
        <taxon>Bacteroidota</taxon>
        <taxon>Bacteroidia</taxon>
        <taxon>Bacteroidales</taxon>
        <taxon>Bacteroidaceae</taxon>
        <taxon>Phocaeicola</taxon>
    </lineage>
</organism>
<comment type="caution">
    <text evidence="1">The sequence shown here is derived from an EMBL/GenBank/DDBJ whole genome shotgun (WGS) entry which is preliminary data.</text>
</comment>
<protein>
    <submittedName>
        <fullName evidence="1">Uncharacterized protein</fullName>
    </submittedName>
</protein>
<evidence type="ECO:0000313" key="1">
    <source>
        <dbReference type="EMBL" id="EDY96383.1"/>
    </source>
</evidence>
<dbReference type="Proteomes" id="UP000003452">
    <property type="component" value="Unassembled WGS sequence"/>
</dbReference>
<reference evidence="1 2" key="1">
    <citation type="submission" date="2008-08" db="EMBL/GenBank/DDBJ databases">
        <title>Draft genome sequence of Bacteroides plebeius (DSM 17135).</title>
        <authorList>
            <person name="Sudarsanam P."/>
            <person name="Ley R."/>
            <person name="Guruge J."/>
            <person name="Turnbaugh P.J."/>
            <person name="Mahowald M."/>
            <person name="Liep D."/>
            <person name="Gordon J."/>
        </authorList>
    </citation>
    <scope>NUCLEOTIDE SEQUENCE [LARGE SCALE GENOMIC DNA]</scope>
    <source>
        <strain evidence="2">DSM 17135 / JCM 12973 / M2</strain>
    </source>
</reference>
<dbReference type="EMBL" id="ABQC02000012">
    <property type="protein sequence ID" value="EDY96383.1"/>
    <property type="molecule type" value="Genomic_DNA"/>
</dbReference>
<accession>B5CVT6</accession>